<dbReference type="GO" id="GO:0005783">
    <property type="term" value="C:endoplasmic reticulum"/>
    <property type="evidence" value="ECO:0007669"/>
    <property type="project" value="TreeGrafter"/>
</dbReference>
<accession>A0A0C3B0X0</accession>
<dbReference type="PANTHER" id="PTHR13906">
    <property type="entry name" value="PORCUPINE"/>
    <property type="match status" value="1"/>
</dbReference>
<dbReference type="Proteomes" id="UP000054097">
    <property type="component" value="Unassembled WGS sequence"/>
</dbReference>
<feature type="transmembrane region" description="Helical" evidence="7">
    <location>
        <begin position="99"/>
        <end position="115"/>
    </location>
</feature>
<organism evidence="8 9">
    <name type="scientific">Serendipita vermifera MAFF 305830</name>
    <dbReference type="NCBI Taxonomy" id="933852"/>
    <lineage>
        <taxon>Eukaryota</taxon>
        <taxon>Fungi</taxon>
        <taxon>Dikarya</taxon>
        <taxon>Basidiomycota</taxon>
        <taxon>Agaricomycotina</taxon>
        <taxon>Agaricomycetes</taxon>
        <taxon>Sebacinales</taxon>
        <taxon>Serendipitaceae</taxon>
        <taxon>Serendipita</taxon>
    </lineage>
</organism>
<evidence type="ECO:0000256" key="5">
    <source>
        <dbReference type="ARBA" id="ARBA00023136"/>
    </source>
</evidence>
<keyword evidence="4 7" id="KW-1133">Transmembrane helix</keyword>
<sequence>MASLLAILDGPFEHVAQMLGASKDQLKLIFCLLIDYPLANLFIRLPKGYPILKHVMNLSISAFYMFGFFELYWGSTQLITIALVTYFVAKFDRSKNMPWIVFGLVMGHMFINHVYRTMNKVTLDKFDITGPQMVLTLKLTSYAWNVWDGRRPVEELDKGQATSRIVKIPSLLEFMGYAFYFPAVLVGHSSDLNTYLALTNGTLFNKAKEEDAKRHVPRGRKRVAYMRGLLGLGFLIAYSFLSPIFTYQNVLKKEWYNHNLIVRLFMIQFIGFIERTKYYGVWKLSEGACIVTGLGFSGYDAEGASTWDDIANVNIPWVEMAPNFKILLDSWNIRTNIWLRECIYKRITPKGKRPGFQSTILTFLTSAVWHGTYSGYYLTFALGGFVQTAARLARTNLRPLFLSQLEILPPKLVEALAKQNIHIPPPPVTLPKMIYDFVGTIATIMILNFTAAPFTLWYCRAGQHTLVYHDGDPPEQFVDASLPGTQYKVWPVLIYQRPPAPKWLSDDSIHKGQLNQSIKTYRDDTGMYDAAGDANRVRVRNEMKKIEYFLIDIGRSRVADRDPSGVDVGGDVIGDGVGCGFVKGVNALIEGLEPPESL</sequence>
<dbReference type="AlphaFoldDB" id="A0A0C3B0X0"/>
<evidence type="ECO:0000256" key="4">
    <source>
        <dbReference type="ARBA" id="ARBA00022989"/>
    </source>
</evidence>
<evidence type="ECO:0000313" key="9">
    <source>
        <dbReference type="Proteomes" id="UP000054097"/>
    </source>
</evidence>
<proteinExistence type="predicted"/>
<evidence type="ECO:0000256" key="1">
    <source>
        <dbReference type="ARBA" id="ARBA00004141"/>
    </source>
</evidence>
<evidence type="ECO:0000256" key="3">
    <source>
        <dbReference type="ARBA" id="ARBA00022692"/>
    </source>
</evidence>
<evidence type="ECO:0000313" key="8">
    <source>
        <dbReference type="EMBL" id="KIM25146.1"/>
    </source>
</evidence>
<keyword evidence="9" id="KW-1185">Reference proteome</keyword>
<evidence type="ECO:0000256" key="6">
    <source>
        <dbReference type="ARBA" id="ARBA00023315"/>
    </source>
</evidence>
<evidence type="ECO:0000256" key="2">
    <source>
        <dbReference type="ARBA" id="ARBA00022679"/>
    </source>
</evidence>
<dbReference type="EMBL" id="KN824316">
    <property type="protein sequence ID" value="KIM25146.1"/>
    <property type="molecule type" value="Genomic_DNA"/>
</dbReference>
<keyword evidence="3 7" id="KW-0812">Transmembrane</keyword>
<keyword evidence="6" id="KW-0012">Acyltransferase</keyword>
<dbReference type="Pfam" id="PF03062">
    <property type="entry name" value="MBOAT"/>
    <property type="match status" value="1"/>
</dbReference>
<evidence type="ECO:0000256" key="7">
    <source>
        <dbReference type="SAM" id="Phobius"/>
    </source>
</evidence>
<feature type="transmembrane region" description="Helical" evidence="7">
    <location>
        <begin position="256"/>
        <end position="273"/>
    </location>
</feature>
<reference evidence="9" key="2">
    <citation type="submission" date="2015-01" db="EMBL/GenBank/DDBJ databases">
        <title>Evolutionary Origins and Diversification of the Mycorrhizal Mutualists.</title>
        <authorList>
            <consortium name="DOE Joint Genome Institute"/>
            <consortium name="Mycorrhizal Genomics Consortium"/>
            <person name="Kohler A."/>
            <person name="Kuo A."/>
            <person name="Nagy L.G."/>
            <person name="Floudas D."/>
            <person name="Copeland A."/>
            <person name="Barry K.W."/>
            <person name="Cichocki N."/>
            <person name="Veneault-Fourrey C."/>
            <person name="LaButti K."/>
            <person name="Lindquist E.A."/>
            <person name="Lipzen A."/>
            <person name="Lundell T."/>
            <person name="Morin E."/>
            <person name="Murat C."/>
            <person name="Riley R."/>
            <person name="Ohm R."/>
            <person name="Sun H."/>
            <person name="Tunlid A."/>
            <person name="Henrissat B."/>
            <person name="Grigoriev I.V."/>
            <person name="Hibbett D.S."/>
            <person name="Martin F."/>
        </authorList>
    </citation>
    <scope>NUCLEOTIDE SEQUENCE [LARGE SCALE GENOMIC DNA]</scope>
    <source>
        <strain evidence="9">MAFF 305830</strain>
    </source>
</reference>
<dbReference type="InterPro" id="IPR004299">
    <property type="entry name" value="MBOAT_fam"/>
</dbReference>
<keyword evidence="2" id="KW-0808">Transferase</keyword>
<feature type="transmembrane region" description="Helical" evidence="7">
    <location>
        <begin position="437"/>
        <end position="458"/>
    </location>
</feature>
<dbReference type="GO" id="GO:0003841">
    <property type="term" value="F:1-acylglycerol-3-phosphate O-acyltransferase activity"/>
    <property type="evidence" value="ECO:0007669"/>
    <property type="project" value="TreeGrafter"/>
</dbReference>
<dbReference type="GO" id="GO:0046474">
    <property type="term" value="P:glycerophospholipid biosynthetic process"/>
    <property type="evidence" value="ECO:0007669"/>
    <property type="project" value="TreeGrafter"/>
</dbReference>
<dbReference type="InterPro" id="IPR049941">
    <property type="entry name" value="LPLAT_7/PORCN-like"/>
</dbReference>
<feature type="transmembrane region" description="Helical" evidence="7">
    <location>
        <begin position="224"/>
        <end position="244"/>
    </location>
</feature>
<dbReference type="OrthoDB" id="286734at2759"/>
<dbReference type="GO" id="GO:0016020">
    <property type="term" value="C:membrane"/>
    <property type="evidence" value="ECO:0007669"/>
    <property type="project" value="UniProtKB-SubCell"/>
</dbReference>
<feature type="transmembrane region" description="Helical" evidence="7">
    <location>
        <begin position="26"/>
        <end position="43"/>
    </location>
</feature>
<name>A0A0C3B0X0_SERVB</name>
<comment type="subcellular location">
    <subcellularLocation>
        <location evidence="1">Membrane</location>
        <topology evidence="1">Multi-pass membrane protein</topology>
    </subcellularLocation>
</comment>
<dbReference type="STRING" id="933852.A0A0C3B0X0"/>
<dbReference type="GO" id="GO:0030258">
    <property type="term" value="P:lipid modification"/>
    <property type="evidence" value="ECO:0007669"/>
    <property type="project" value="TreeGrafter"/>
</dbReference>
<dbReference type="PANTHER" id="PTHR13906:SF4">
    <property type="entry name" value="LYSOPHOSPHOLIPID ACYLTRANSFERASE 6"/>
    <property type="match status" value="1"/>
</dbReference>
<keyword evidence="5 7" id="KW-0472">Membrane</keyword>
<dbReference type="HOGENOM" id="CLU_011340_5_0_1"/>
<gene>
    <name evidence="8" type="ORF">M408DRAFT_10539</name>
</gene>
<dbReference type="GO" id="GO:0047184">
    <property type="term" value="F:1-acylglycerophosphocholine O-acyltransferase activity"/>
    <property type="evidence" value="ECO:0007669"/>
    <property type="project" value="TreeGrafter"/>
</dbReference>
<feature type="transmembrane region" description="Helical" evidence="7">
    <location>
        <begin position="63"/>
        <end position="87"/>
    </location>
</feature>
<reference evidence="8 9" key="1">
    <citation type="submission" date="2014-04" db="EMBL/GenBank/DDBJ databases">
        <authorList>
            <consortium name="DOE Joint Genome Institute"/>
            <person name="Kuo A."/>
            <person name="Zuccaro A."/>
            <person name="Kohler A."/>
            <person name="Nagy L.G."/>
            <person name="Floudas D."/>
            <person name="Copeland A."/>
            <person name="Barry K.W."/>
            <person name="Cichocki N."/>
            <person name="Veneault-Fourrey C."/>
            <person name="LaButti K."/>
            <person name="Lindquist E.A."/>
            <person name="Lipzen A."/>
            <person name="Lundell T."/>
            <person name="Morin E."/>
            <person name="Murat C."/>
            <person name="Sun H."/>
            <person name="Tunlid A."/>
            <person name="Henrissat B."/>
            <person name="Grigoriev I.V."/>
            <person name="Hibbett D.S."/>
            <person name="Martin F."/>
            <person name="Nordberg H.P."/>
            <person name="Cantor M.N."/>
            <person name="Hua S.X."/>
        </authorList>
    </citation>
    <scope>NUCLEOTIDE SEQUENCE [LARGE SCALE GENOMIC DNA]</scope>
    <source>
        <strain evidence="8 9">MAFF 305830</strain>
    </source>
</reference>
<protein>
    <submittedName>
        <fullName evidence="8">Uncharacterized protein</fullName>
    </submittedName>
</protein>